<keyword evidence="1" id="KW-0812">Transmembrane</keyword>
<evidence type="ECO:0000256" key="1">
    <source>
        <dbReference type="SAM" id="Phobius"/>
    </source>
</evidence>
<dbReference type="Proteomes" id="UP000006281">
    <property type="component" value="Chromosome"/>
</dbReference>
<dbReference type="AlphaFoldDB" id="K0JS41"/>
<feature type="transmembrane region" description="Helical" evidence="1">
    <location>
        <begin position="12"/>
        <end position="33"/>
    </location>
</feature>
<evidence type="ECO:0000313" key="3">
    <source>
        <dbReference type="Proteomes" id="UP000006281"/>
    </source>
</evidence>
<protein>
    <submittedName>
        <fullName evidence="2">Uncharacterized protein</fullName>
    </submittedName>
</protein>
<dbReference type="HOGENOM" id="CLU_1342660_0_0_11"/>
<name>K0JS41_SACES</name>
<accession>K0JS41</accession>
<dbReference type="KEGG" id="sesp:BN6_09940"/>
<gene>
    <name evidence="2" type="ordered locus">BN6_09940</name>
</gene>
<dbReference type="STRING" id="1179773.BN6_09940"/>
<dbReference type="EMBL" id="HE804045">
    <property type="protein sequence ID" value="CCH28322.1"/>
    <property type="molecule type" value="Genomic_DNA"/>
</dbReference>
<dbReference type="PATRIC" id="fig|1179773.3.peg.997"/>
<feature type="transmembrane region" description="Helical" evidence="1">
    <location>
        <begin position="144"/>
        <end position="162"/>
    </location>
</feature>
<feature type="transmembrane region" description="Helical" evidence="1">
    <location>
        <begin position="67"/>
        <end position="89"/>
    </location>
</feature>
<keyword evidence="3" id="KW-1185">Reference proteome</keyword>
<proteinExistence type="predicted"/>
<feature type="transmembrane region" description="Helical" evidence="1">
    <location>
        <begin position="110"/>
        <end position="132"/>
    </location>
</feature>
<evidence type="ECO:0000313" key="2">
    <source>
        <dbReference type="EMBL" id="CCH28322.1"/>
    </source>
</evidence>
<sequence>MSVRRSPLEPLFSVVSLASVLGVTALVGGVFTLGLEFVRGRQPVCVRDLWRDVCFDQPTTMQRALKFLITAPTSFVYVAALLLLLKLLVSARRMGPHTFPVAEEVRGYGLFLLISLPLATLAESVALNVLAPHQPLSFIGGWDFPWWAVFTGLGLLTIARILRTGATMREELEGTV</sequence>
<keyword evidence="1" id="KW-0472">Membrane</keyword>
<organism evidence="2 3">
    <name type="scientific">Saccharothrix espanaensis (strain ATCC 51144 / DSM 44229 / JCM 9112 / NBRC 15066 / NRRL 15764)</name>
    <dbReference type="NCBI Taxonomy" id="1179773"/>
    <lineage>
        <taxon>Bacteria</taxon>
        <taxon>Bacillati</taxon>
        <taxon>Actinomycetota</taxon>
        <taxon>Actinomycetes</taxon>
        <taxon>Pseudonocardiales</taxon>
        <taxon>Pseudonocardiaceae</taxon>
        <taxon>Saccharothrix</taxon>
    </lineage>
</organism>
<reference evidence="2 3" key="1">
    <citation type="journal article" date="2012" name="BMC Genomics">
        <title>Complete genome sequence of Saccharothrix espanaensis DSM 44229T and comparison to the other completely sequenced Pseudonocardiaceae.</title>
        <authorList>
            <person name="Strobel T."/>
            <person name="Al-Dilaimi A."/>
            <person name="Blom J."/>
            <person name="Gessner A."/>
            <person name="Kalinowski J."/>
            <person name="Luzhetska M."/>
            <person name="Puhler A."/>
            <person name="Szczepanowski R."/>
            <person name="Bechthold A."/>
            <person name="Ruckert C."/>
        </authorList>
    </citation>
    <scope>NUCLEOTIDE SEQUENCE [LARGE SCALE GENOMIC DNA]</scope>
    <source>
        <strain evidence="3">ATCC 51144 / DSM 44229 / JCM 9112 / NBRC 15066 / NRRL 15764</strain>
    </source>
</reference>
<keyword evidence="1" id="KW-1133">Transmembrane helix</keyword>
<dbReference type="eggNOG" id="ENOG503398X">
    <property type="taxonomic scope" value="Bacteria"/>
</dbReference>